<evidence type="ECO:0000256" key="9">
    <source>
        <dbReference type="PIRSR" id="PIRSR000706-2"/>
    </source>
</evidence>
<dbReference type="Gene3D" id="3.30.200.20">
    <property type="entry name" value="Phosphorylase Kinase, domain 1"/>
    <property type="match status" value="1"/>
</dbReference>
<keyword evidence="12" id="KW-1185">Reference proteome</keyword>
<name>A0A918L6P2_9PSEU</name>
<dbReference type="CDD" id="cd05150">
    <property type="entry name" value="APH"/>
    <property type="match status" value="1"/>
</dbReference>
<dbReference type="AlphaFoldDB" id="A0A918L6P2"/>
<comment type="caution">
    <text evidence="11">The sequence shown here is derived from an EMBL/GenBank/DDBJ whole genome shotgun (WGS) entry which is preliminary data.</text>
</comment>
<keyword evidence="6 7" id="KW-0046">Antibiotic resistance</keyword>
<comment type="similarity">
    <text evidence="1 7">Belongs to the aminoglycoside phosphotransferase family.</text>
</comment>
<dbReference type="InterPro" id="IPR011009">
    <property type="entry name" value="Kinase-like_dom_sf"/>
</dbReference>
<dbReference type="Pfam" id="PF01636">
    <property type="entry name" value="APH"/>
    <property type="match status" value="1"/>
</dbReference>
<feature type="binding site" evidence="9">
    <location>
        <position position="199"/>
    </location>
    <ligand>
        <name>Mg(2+)</name>
        <dbReference type="ChEBI" id="CHEBI:18420"/>
    </ligand>
</feature>
<keyword evidence="2 7" id="KW-0808">Transferase</keyword>
<evidence type="ECO:0000256" key="7">
    <source>
        <dbReference type="PIRNR" id="PIRNR000706"/>
    </source>
</evidence>
<feature type="active site" description="Proton acceptor" evidence="8">
    <location>
        <position position="181"/>
    </location>
</feature>
<gene>
    <name evidence="11" type="ORF">GCM10010171_03760</name>
</gene>
<dbReference type="Proteomes" id="UP000660680">
    <property type="component" value="Unassembled WGS sequence"/>
</dbReference>
<keyword evidence="4 7" id="KW-0418">Kinase</keyword>
<evidence type="ECO:0000256" key="2">
    <source>
        <dbReference type="ARBA" id="ARBA00022679"/>
    </source>
</evidence>
<keyword evidence="9" id="KW-0460">Magnesium</keyword>
<dbReference type="GO" id="GO:0046872">
    <property type="term" value="F:metal ion binding"/>
    <property type="evidence" value="ECO:0007669"/>
    <property type="project" value="UniProtKB-KW"/>
</dbReference>
<evidence type="ECO:0000256" key="1">
    <source>
        <dbReference type="ARBA" id="ARBA00006219"/>
    </source>
</evidence>
<feature type="binding site" evidence="9">
    <location>
        <position position="186"/>
    </location>
    <ligand>
        <name>Mg(2+)</name>
        <dbReference type="ChEBI" id="CHEBI:18420"/>
    </ligand>
</feature>
<accession>A0A918L6P2</accession>
<protein>
    <submittedName>
        <fullName evidence="11">Aminoglycoside 3'-phosphotransferase</fullName>
    </submittedName>
</protein>
<evidence type="ECO:0000256" key="5">
    <source>
        <dbReference type="ARBA" id="ARBA00022840"/>
    </source>
</evidence>
<evidence type="ECO:0000313" key="11">
    <source>
        <dbReference type="EMBL" id="GGS15076.1"/>
    </source>
</evidence>
<dbReference type="Gene3D" id="3.90.1200.10">
    <property type="match status" value="1"/>
</dbReference>
<proteinExistence type="inferred from homology"/>
<sequence>MVGRRSLWQTGRMEIPRSVLDVVGGDAVWSADHEGLSGGVRKTTGAAGTFFVKRGPDAVREHERLRWLEGRVAVPAVAAFAGDWLVLADVGAPSLAGVAPEAAGAAMGRLLRALHALPVEECPFDAGSDSAVAAATAMVETGRVDPDDFDDDHAGCSPADLLDRLVKLKPADADPVVAHGDFTPANVLLRPDGTCVLIDVSRLGRADRHRDLAIAERELPGPAFAAFLAEYGPTTIDADRLYWYRLLDELL</sequence>
<feature type="domain" description="Aminoglycoside phosphotransferase" evidence="10">
    <location>
        <begin position="40"/>
        <end position="232"/>
    </location>
</feature>
<dbReference type="GO" id="GO:0016773">
    <property type="term" value="F:phosphotransferase activity, alcohol group as acceptor"/>
    <property type="evidence" value="ECO:0007669"/>
    <property type="project" value="InterPro"/>
</dbReference>
<evidence type="ECO:0000256" key="4">
    <source>
        <dbReference type="ARBA" id="ARBA00022777"/>
    </source>
</evidence>
<dbReference type="GO" id="GO:0046677">
    <property type="term" value="P:response to antibiotic"/>
    <property type="evidence" value="ECO:0007669"/>
    <property type="project" value="UniProtKB-KW"/>
</dbReference>
<dbReference type="EMBL" id="BMRB01000001">
    <property type="protein sequence ID" value="GGS15076.1"/>
    <property type="molecule type" value="Genomic_DNA"/>
</dbReference>
<dbReference type="GO" id="GO:0016301">
    <property type="term" value="F:kinase activity"/>
    <property type="evidence" value="ECO:0007669"/>
    <property type="project" value="UniProtKB-KW"/>
</dbReference>
<dbReference type="InterPro" id="IPR002575">
    <property type="entry name" value="Aminoglycoside_PTrfase"/>
</dbReference>
<keyword evidence="3 7" id="KW-0547">Nucleotide-binding</keyword>
<reference evidence="11" key="2">
    <citation type="submission" date="2020-09" db="EMBL/GenBank/DDBJ databases">
        <authorList>
            <person name="Sun Q."/>
            <person name="Ohkuma M."/>
        </authorList>
    </citation>
    <scope>NUCLEOTIDE SEQUENCE</scope>
    <source>
        <strain evidence="11">JCM 3276</strain>
    </source>
</reference>
<evidence type="ECO:0000259" key="10">
    <source>
        <dbReference type="Pfam" id="PF01636"/>
    </source>
</evidence>
<evidence type="ECO:0000256" key="6">
    <source>
        <dbReference type="ARBA" id="ARBA00023251"/>
    </source>
</evidence>
<dbReference type="InterPro" id="IPR024165">
    <property type="entry name" value="Kan/Strep_kinase"/>
</dbReference>
<evidence type="ECO:0000256" key="8">
    <source>
        <dbReference type="PIRSR" id="PIRSR000706-1"/>
    </source>
</evidence>
<organism evidence="11 12">
    <name type="scientific">Actinokineospora fastidiosa</name>
    <dbReference type="NCBI Taxonomy" id="1816"/>
    <lineage>
        <taxon>Bacteria</taxon>
        <taxon>Bacillati</taxon>
        <taxon>Actinomycetota</taxon>
        <taxon>Actinomycetes</taxon>
        <taxon>Pseudonocardiales</taxon>
        <taxon>Pseudonocardiaceae</taxon>
        <taxon>Actinokineospora</taxon>
    </lineage>
</organism>
<dbReference type="GO" id="GO:0005524">
    <property type="term" value="F:ATP binding"/>
    <property type="evidence" value="ECO:0007669"/>
    <property type="project" value="UniProtKB-KW"/>
</dbReference>
<keyword evidence="9" id="KW-0479">Metal-binding</keyword>
<evidence type="ECO:0000313" key="12">
    <source>
        <dbReference type="Proteomes" id="UP000660680"/>
    </source>
</evidence>
<dbReference type="SUPFAM" id="SSF56112">
    <property type="entry name" value="Protein kinase-like (PK-like)"/>
    <property type="match status" value="1"/>
</dbReference>
<evidence type="ECO:0000256" key="3">
    <source>
        <dbReference type="ARBA" id="ARBA00022741"/>
    </source>
</evidence>
<keyword evidence="5 7" id="KW-0067">ATP-binding</keyword>
<reference evidence="11" key="1">
    <citation type="journal article" date="2014" name="Int. J. Syst. Evol. Microbiol.">
        <title>Complete genome sequence of Corynebacterium casei LMG S-19264T (=DSM 44701T), isolated from a smear-ripened cheese.</title>
        <authorList>
            <consortium name="US DOE Joint Genome Institute (JGI-PGF)"/>
            <person name="Walter F."/>
            <person name="Albersmeier A."/>
            <person name="Kalinowski J."/>
            <person name="Ruckert C."/>
        </authorList>
    </citation>
    <scope>NUCLEOTIDE SEQUENCE</scope>
    <source>
        <strain evidence="11">JCM 3276</strain>
    </source>
</reference>
<dbReference type="PIRSF" id="PIRSF000706">
    <property type="entry name" value="Kanamycin_kin"/>
    <property type="match status" value="1"/>
</dbReference>